<reference evidence="1" key="1">
    <citation type="journal article" date="2023" name="Science">
        <title>Genome structures resolve the early diversification of teleost fishes.</title>
        <authorList>
            <person name="Parey E."/>
            <person name="Louis A."/>
            <person name="Montfort J."/>
            <person name="Bouchez O."/>
            <person name="Roques C."/>
            <person name="Iampietro C."/>
            <person name="Lluch J."/>
            <person name="Castinel A."/>
            <person name="Donnadieu C."/>
            <person name="Desvignes T."/>
            <person name="Floi Bucao C."/>
            <person name="Jouanno E."/>
            <person name="Wen M."/>
            <person name="Mejri S."/>
            <person name="Dirks R."/>
            <person name="Jansen H."/>
            <person name="Henkel C."/>
            <person name="Chen W.J."/>
            <person name="Zahm M."/>
            <person name="Cabau C."/>
            <person name="Klopp C."/>
            <person name="Thompson A.W."/>
            <person name="Robinson-Rechavi M."/>
            <person name="Braasch I."/>
            <person name="Lecointre G."/>
            <person name="Bobe J."/>
            <person name="Postlethwait J.H."/>
            <person name="Berthelot C."/>
            <person name="Roest Crollius H."/>
            <person name="Guiguen Y."/>
        </authorList>
    </citation>
    <scope>NUCLEOTIDE SEQUENCE</scope>
    <source>
        <strain evidence="1">NC1722</strain>
    </source>
</reference>
<gene>
    <name evidence="1" type="ORF">AAFF_G00269460</name>
</gene>
<evidence type="ECO:0000313" key="2">
    <source>
        <dbReference type="Proteomes" id="UP001221898"/>
    </source>
</evidence>
<comment type="caution">
    <text evidence="1">The sequence shown here is derived from an EMBL/GenBank/DDBJ whole genome shotgun (WGS) entry which is preliminary data.</text>
</comment>
<evidence type="ECO:0000313" key="1">
    <source>
        <dbReference type="EMBL" id="KAJ8407902.1"/>
    </source>
</evidence>
<sequence>MCRAGVLGSDALEGPHWSRQCAFEGVYFGDQIETASTTTSALWAVKALICQGRGATICEQQDIRATTGADAVALQVQRRFHCALIRAPHHLHPVPTDNP</sequence>
<keyword evidence="2" id="KW-1185">Reference proteome</keyword>
<organism evidence="1 2">
    <name type="scientific">Aldrovandia affinis</name>
    <dbReference type="NCBI Taxonomy" id="143900"/>
    <lineage>
        <taxon>Eukaryota</taxon>
        <taxon>Metazoa</taxon>
        <taxon>Chordata</taxon>
        <taxon>Craniata</taxon>
        <taxon>Vertebrata</taxon>
        <taxon>Euteleostomi</taxon>
        <taxon>Actinopterygii</taxon>
        <taxon>Neopterygii</taxon>
        <taxon>Teleostei</taxon>
        <taxon>Notacanthiformes</taxon>
        <taxon>Halosauridae</taxon>
        <taxon>Aldrovandia</taxon>
    </lineage>
</organism>
<name>A0AAD7STI9_9TELE</name>
<proteinExistence type="predicted"/>
<dbReference type="Proteomes" id="UP001221898">
    <property type="component" value="Unassembled WGS sequence"/>
</dbReference>
<accession>A0AAD7STI9</accession>
<protein>
    <submittedName>
        <fullName evidence="1">Uncharacterized protein</fullName>
    </submittedName>
</protein>
<dbReference type="EMBL" id="JAINUG010000037">
    <property type="protein sequence ID" value="KAJ8407902.1"/>
    <property type="molecule type" value="Genomic_DNA"/>
</dbReference>
<dbReference type="AlphaFoldDB" id="A0AAD7STI9"/>